<dbReference type="AlphaFoldDB" id="A0A2K0TA08"/>
<evidence type="ECO:0000313" key="3">
    <source>
        <dbReference type="EMBL" id="PNP42360.1"/>
    </source>
</evidence>
<organism evidence="3 4">
    <name type="scientific">Trichoderma gamsii</name>
    <dbReference type="NCBI Taxonomy" id="398673"/>
    <lineage>
        <taxon>Eukaryota</taxon>
        <taxon>Fungi</taxon>
        <taxon>Dikarya</taxon>
        <taxon>Ascomycota</taxon>
        <taxon>Pezizomycotina</taxon>
        <taxon>Sordariomycetes</taxon>
        <taxon>Hypocreomycetidae</taxon>
        <taxon>Hypocreales</taxon>
        <taxon>Hypocreaceae</taxon>
        <taxon>Trichoderma</taxon>
    </lineage>
</organism>
<gene>
    <name evidence="3" type="ORF">TGAMA5MH_06042</name>
</gene>
<dbReference type="OrthoDB" id="1933717at2759"/>
<reference evidence="3 4" key="1">
    <citation type="submission" date="2017-02" db="EMBL/GenBank/DDBJ databases">
        <title>Genomes of Trichoderma spp. with biocontrol activity.</title>
        <authorList>
            <person name="Gardiner D."/>
            <person name="Kazan K."/>
            <person name="Vos C."/>
            <person name="Harvey P."/>
        </authorList>
    </citation>
    <scope>NUCLEOTIDE SEQUENCE [LARGE SCALE GENOMIC DNA]</scope>
    <source>
        <strain evidence="3 4">A5MH</strain>
    </source>
</reference>
<evidence type="ECO:0000256" key="1">
    <source>
        <dbReference type="ARBA" id="ARBA00006484"/>
    </source>
</evidence>
<dbReference type="SUPFAM" id="SSF51735">
    <property type="entry name" value="NAD(P)-binding Rossmann-fold domains"/>
    <property type="match status" value="1"/>
</dbReference>
<proteinExistence type="inferred from homology"/>
<sequence>MAGYDGPYQGNEMFKSFTKTWHTKPYPAILPSRAELSAAGKTVFITGGGSGIGKATAIAFSEAGARVIAIFGRRIERLQSAAEEISRANPKGTTTVVVESADVSQRDALEAAFASAIHKAGGGKIDVFVNNAGILKPRAPLANYGEKEMRESIEGNIVGSFNAIQTMVPLLAPKAKVLNISSGIAHINPLAGYWPYASFKLAIIKMFDFLQAEHPNLSVFNVQPGVVTTDLNEISGFPGQDDAALPGCFHVWLASPEAEFLKGRFVWVNWDVDELKAHAKEIEESMLLKVILNGVPM</sequence>
<comment type="caution">
    <text evidence="3">The sequence shown here is derived from an EMBL/GenBank/DDBJ whole genome shotgun (WGS) entry which is preliminary data.</text>
</comment>
<evidence type="ECO:0000313" key="4">
    <source>
        <dbReference type="Proteomes" id="UP000236546"/>
    </source>
</evidence>
<dbReference type="PANTHER" id="PTHR42901">
    <property type="entry name" value="ALCOHOL DEHYDROGENASE"/>
    <property type="match status" value="1"/>
</dbReference>
<dbReference type="CDD" id="cd05233">
    <property type="entry name" value="SDR_c"/>
    <property type="match status" value="1"/>
</dbReference>
<dbReference type="PANTHER" id="PTHR42901:SF1">
    <property type="entry name" value="ALCOHOL DEHYDROGENASE"/>
    <property type="match status" value="1"/>
</dbReference>
<accession>A0A2K0TA08</accession>
<dbReference type="InterPro" id="IPR002347">
    <property type="entry name" value="SDR_fam"/>
</dbReference>
<keyword evidence="2" id="KW-0560">Oxidoreductase</keyword>
<dbReference type="Gene3D" id="3.40.50.720">
    <property type="entry name" value="NAD(P)-binding Rossmann-like Domain"/>
    <property type="match status" value="1"/>
</dbReference>
<evidence type="ECO:0000256" key="2">
    <source>
        <dbReference type="ARBA" id="ARBA00023002"/>
    </source>
</evidence>
<comment type="similarity">
    <text evidence="1">Belongs to the short-chain dehydrogenases/reductases (SDR) family.</text>
</comment>
<dbReference type="Pfam" id="PF00106">
    <property type="entry name" value="adh_short"/>
    <property type="match status" value="1"/>
</dbReference>
<dbReference type="Proteomes" id="UP000236546">
    <property type="component" value="Unassembled WGS sequence"/>
</dbReference>
<dbReference type="PRINTS" id="PR00081">
    <property type="entry name" value="GDHRDH"/>
</dbReference>
<name>A0A2K0TA08_9HYPO</name>
<protein>
    <recommendedName>
        <fullName evidence="5">Short-chain dehydrogenase</fullName>
    </recommendedName>
</protein>
<dbReference type="GO" id="GO:0016491">
    <property type="term" value="F:oxidoreductase activity"/>
    <property type="evidence" value="ECO:0007669"/>
    <property type="project" value="UniProtKB-KW"/>
</dbReference>
<dbReference type="EMBL" id="MTYH01000051">
    <property type="protein sequence ID" value="PNP42360.1"/>
    <property type="molecule type" value="Genomic_DNA"/>
</dbReference>
<dbReference type="InterPro" id="IPR036291">
    <property type="entry name" value="NAD(P)-bd_dom_sf"/>
</dbReference>
<evidence type="ECO:0008006" key="5">
    <source>
        <dbReference type="Google" id="ProtNLM"/>
    </source>
</evidence>